<feature type="transmembrane region" description="Helical" evidence="7">
    <location>
        <begin position="193"/>
        <end position="209"/>
    </location>
</feature>
<keyword evidence="5 7" id="KW-1133">Transmembrane helix</keyword>
<feature type="transmembrane region" description="Helical" evidence="7">
    <location>
        <begin position="168"/>
        <end position="187"/>
    </location>
</feature>
<evidence type="ECO:0000256" key="6">
    <source>
        <dbReference type="ARBA" id="ARBA00023136"/>
    </source>
</evidence>
<dbReference type="InterPro" id="IPR004895">
    <property type="entry name" value="Prenylated_rab_accept_PRA1"/>
</dbReference>
<keyword evidence="6 7" id="KW-0472">Membrane</keyword>
<proteinExistence type="inferred from homology"/>
<comment type="subcellular location">
    <subcellularLocation>
        <location evidence="2 7">Membrane</location>
        <topology evidence="2 7">Multi-pass membrane protein</topology>
    </subcellularLocation>
</comment>
<comment type="similarity">
    <text evidence="3 7">Belongs to the PRA1 family.</text>
</comment>
<evidence type="ECO:0000256" key="5">
    <source>
        <dbReference type="ARBA" id="ARBA00022989"/>
    </source>
</evidence>
<evidence type="ECO:0000256" key="2">
    <source>
        <dbReference type="ARBA" id="ARBA00004141"/>
    </source>
</evidence>
<evidence type="ECO:0000313" key="8">
    <source>
        <dbReference type="EMBL" id="CAD1845479.1"/>
    </source>
</evidence>
<keyword evidence="4 7" id="KW-0812">Transmembrane</keyword>
<gene>
    <name evidence="8" type="ORF">CB5_LOCUS28690</name>
</gene>
<evidence type="ECO:0000256" key="4">
    <source>
        <dbReference type="ARBA" id="ARBA00022692"/>
    </source>
</evidence>
<dbReference type="GO" id="GO:0016192">
    <property type="term" value="P:vesicle-mediated transport"/>
    <property type="evidence" value="ECO:0007669"/>
    <property type="project" value="UniProtKB-ARBA"/>
</dbReference>
<accession>A0A6V7QQN4</accession>
<keyword evidence="7" id="KW-0813">Transport</keyword>
<dbReference type="AlphaFoldDB" id="A0A6V7QQN4"/>
<reference evidence="8" key="1">
    <citation type="submission" date="2020-07" db="EMBL/GenBank/DDBJ databases">
        <authorList>
            <person name="Lin J."/>
        </authorList>
    </citation>
    <scope>NUCLEOTIDE SEQUENCE</scope>
</reference>
<dbReference type="Pfam" id="PF03208">
    <property type="entry name" value="PRA1"/>
    <property type="match status" value="1"/>
</dbReference>
<sequence length="298" mass="31059">MPLSSFPCTWTWCIRSSHTPNTLNSAFNGLGLRHAERPPASTAVYGTVRAAAAPPSPRASAPAYGSIPIPNPTSWAPASSSPSPSGYVKIPAAAAAAAAGPPPAHLSPGAAPLPSPATRVADLVARIKEQGQALIAARRPWQEALHAAAFSRPSNVGEATARIRRNAAYFRANYAIAILVVLLLGLLWHPFSMISLVALLAAWLFLYFYRTGPLVLLGRTFDDGTVLAALSGVTVVALLFTDVGWNVIGSILVGVALVGVHAAFRSTDDLFLDEQEAAGGGFIPGMVAPVLPAYARIV</sequence>
<organism evidence="8">
    <name type="scientific">Ananas comosus var. bracteatus</name>
    <name type="common">red pineapple</name>
    <dbReference type="NCBI Taxonomy" id="296719"/>
    <lineage>
        <taxon>Eukaryota</taxon>
        <taxon>Viridiplantae</taxon>
        <taxon>Streptophyta</taxon>
        <taxon>Embryophyta</taxon>
        <taxon>Tracheophyta</taxon>
        <taxon>Spermatophyta</taxon>
        <taxon>Magnoliopsida</taxon>
        <taxon>Liliopsida</taxon>
        <taxon>Poales</taxon>
        <taxon>Bromeliaceae</taxon>
        <taxon>Bromelioideae</taxon>
        <taxon>Ananas</taxon>
    </lineage>
</organism>
<evidence type="ECO:0000256" key="3">
    <source>
        <dbReference type="ARBA" id="ARBA00006483"/>
    </source>
</evidence>
<dbReference type="GO" id="GO:0016020">
    <property type="term" value="C:membrane"/>
    <property type="evidence" value="ECO:0007669"/>
    <property type="project" value="UniProtKB-SubCell"/>
</dbReference>
<name>A0A6V7QQN4_ANACO</name>
<feature type="transmembrane region" description="Helical" evidence="7">
    <location>
        <begin position="221"/>
        <end position="241"/>
    </location>
</feature>
<dbReference type="GO" id="GO:0005794">
    <property type="term" value="C:Golgi apparatus"/>
    <property type="evidence" value="ECO:0007669"/>
    <property type="project" value="TreeGrafter"/>
</dbReference>
<dbReference type="EMBL" id="CAJEUB010000003">
    <property type="protein sequence ID" value="CAD1845479.1"/>
    <property type="molecule type" value="Genomic_DNA"/>
</dbReference>
<dbReference type="PANTHER" id="PTHR19317">
    <property type="entry name" value="PRENYLATED RAB ACCEPTOR 1-RELATED"/>
    <property type="match status" value="1"/>
</dbReference>
<evidence type="ECO:0000256" key="7">
    <source>
        <dbReference type="RuleBase" id="RU363107"/>
    </source>
</evidence>
<dbReference type="PANTHER" id="PTHR19317:SF58">
    <property type="entry name" value="OS03G0741600 PROTEIN"/>
    <property type="match status" value="1"/>
</dbReference>
<feature type="transmembrane region" description="Helical" evidence="7">
    <location>
        <begin position="247"/>
        <end position="264"/>
    </location>
</feature>
<evidence type="ECO:0000256" key="1">
    <source>
        <dbReference type="ARBA" id="ARBA00002501"/>
    </source>
</evidence>
<comment type="function">
    <text evidence="1 7">May be involved in both secretory and endocytic intracellular trafficking in the endosomal/prevacuolar compartments.</text>
</comment>
<dbReference type="GO" id="GO:0005783">
    <property type="term" value="C:endoplasmic reticulum"/>
    <property type="evidence" value="ECO:0007669"/>
    <property type="project" value="UniProtKB-ARBA"/>
</dbReference>
<protein>
    <recommendedName>
        <fullName evidence="7">PRA1 family protein</fullName>
    </recommendedName>
</protein>